<comment type="caution">
    <text evidence="2">The sequence shown here is derived from an EMBL/GenBank/DDBJ whole genome shotgun (WGS) entry which is preliminary data.</text>
</comment>
<gene>
    <name evidence="2" type="ORF">C8F04DRAFT_1177138</name>
</gene>
<sequence length="181" mass="19985">MANGTIFGENLTMPEQDRLIPPERGWITRRFDLRERPRGAKVTTVKTVRGKRVYSPDWEVVPSDDPSRDKPDVENVPANGAHALRNAPLPARGGALRSRWRFPSFSPSSVSLIPPSNLHPRYHLPPLAFGQRDSDGELACRGDQLTATLSGSGSELIVHQLRYCPGCDTLMGDQCTTKALN</sequence>
<name>A0AAD6T878_9AGAR</name>
<accession>A0AAD6T878</accession>
<keyword evidence="3" id="KW-1185">Reference proteome</keyword>
<feature type="region of interest" description="Disordered" evidence="1">
    <location>
        <begin position="61"/>
        <end position="88"/>
    </location>
</feature>
<organism evidence="2 3">
    <name type="scientific">Mycena alexandri</name>
    <dbReference type="NCBI Taxonomy" id="1745969"/>
    <lineage>
        <taxon>Eukaryota</taxon>
        <taxon>Fungi</taxon>
        <taxon>Dikarya</taxon>
        <taxon>Basidiomycota</taxon>
        <taxon>Agaricomycotina</taxon>
        <taxon>Agaricomycetes</taxon>
        <taxon>Agaricomycetidae</taxon>
        <taxon>Agaricales</taxon>
        <taxon>Marasmiineae</taxon>
        <taxon>Mycenaceae</taxon>
        <taxon>Mycena</taxon>
    </lineage>
</organism>
<dbReference type="AlphaFoldDB" id="A0AAD6T878"/>
<evidence type="ECO:0000313" key="3">
    <source>
        <dbReference type="Proteomes" id="UP001218188"/>
    </source>
</evidence>
<proteinExistence type="predicted"/>
<dbReference type="Proteomes" id="UP001218188">
    <property type="component" value="Unassembled WGS sequence"/>
</dbReference>
<dbReference type="EMBL" id="JARJCM010000017">
    <property type="protein sequence ID" value="KAJ7041309.1"/>
    <property type="molecule type" value="Genomic_DNA"/>
</dbReference>
<evidence type="ECO:0000313" key="2">
    <source>
        <dbReference type="EMBL" id="KAJ7041309.1"/>
    </source>
</evidence>
<protein>
    <submittedName>
        <fullName evidence="2">Uncharacterized protein</fullName>
    </submittedName>
</protein>
<reference evidence="2" key="1">
    <citation type="submission" date="2023-03" db="EMBL/GenBank/DDBJ databases">
        <title>Massive genome expansion in bonnet fungi (Mycena s.s.) driven by repeated elements and novel gene families across ecological guilds.</title>
        <authorList>
            <consortium name="Lawrence Berkeley National Laboratory"/>
            <person name="Harder C.B."/>
            <person name="Miyauchi S."/>
            <person name="Viragh M."/>
            <person name="Kuo A."/>
            <person name="Thoen E."/>
            <person name="Andreopoulos B."/>
            <person name="Lu D."/>
            <person name="Skrede I."/>
            <person name="Drula E."/>
            <person name="Henrissat B."/>
            <person name="Morin E."/>
            <person name="Kohler A."/>
            <person name="Barry K."/>
            <person name="LaButti K."/>
            <person name="Morin E."/>
            <person name="Salamov A."/>
            <person name="Lipzen A."/>
            <person name="Mereny Z."/>
            <person name="Hegedus B."/>
            <person name="Baldrian P."/>
            <person name="Stursova M."/>
            <person name="Weitz H."/>
            <person name="Taylor A."/>
            <person name="Grigoriev I.V."/>
            <person name="Nagy L.G."/>
            <person name="Martin F."/>
            <person name="Kauserud H."/>
        </authorList>
    </citation>
    <scope>NUCLEOTIDE SEQUENCE</scope>
    <source>
        <strain evidence="2">CBHHK200</strain>
    </source>
</reference>
<evidence type="ECO:0000256" key="1">
    <source>
        <dbReference type="SAM" id="MobiDB-lite"/>
    </source>
</evidence>